<evidence type="ECO:0000313" key="2">
    <source>
        <dbReference type="Proteomes" id="UP000326780"/>
    </source>
</evidence>
<gene>
    <name evidence="1" type="ORF">GFK26_18175</name>
</gene>
<dbReference type="AlphaFoldDB" id="A0A5Q0M534"/>
<dbReference type="Proteomes" id="UP000326780">
    <property type="component" value="Chromosome"/>
</dbReference>
<proteinExistence type="predicted"/>
<dbReference type="EMBL" id="CP045644">
    <property type="protein sequence ID" value="QFZ84556.1"/>
    <property type="molecule type" value="Genomic_DNA"/>
</dbReference>
<protein>
    <submittedName>
        <fullName evidence="1">Uncharacterized protein</fullName>
    </submittedName>
</protein>
<reference evidence="1 2" key="1">
    <citation type="submission" date="2019-10" db="EMBL/GenBank/DDBJ databases">
        <title>Complete genome sequence of Variovorax paradoxus 5C-2.</title>
        <authorList>
            <person name="Gogoleva N.E."/>
            <person name="Balkin A.S."/>
        </authorList>
    </citation>
    <scope>NUCLEOTIDE SEQUENCE [LARGE SCALE GENOMIC DNA]</scope>
    <source>
        <strain evidence="1 2">5C-2</strain>
    </source>
</reference>
<accession>A0A5Q0M534</accession>
<name>A0A5Q0M534_VARPD</name>
<organism evidence="1 2">
    <name type="scientific">Variovorax paradoxus</name>
    <dbReference type="NCBI Taxonomy" id="34073"/>
    <lineage>
        <taxon>Bacteria</taxon>
        <taxon>Pseudomonadati</taxon>
        <taxon>Pseudomonadota</taxon>
        <taxon>Betaproteobacteria</taxon>
        <taxon>Burkholderiales</taxon>
        <taxon>Comamonadaceae</taxon>
        <taxon>Variovorax</taxon>
    </lineage>
</organism>
<sequence>MNNAMTTIRFNFNDRVRIRLTPHGRAFHAMQHVMFNMQHGTDLKYIPPVEDAEGWSEWHMHEIANQFGEQLFNGNSELPFETTAELIIDKE</sequence>
<dbReference type="RefSeq" id="WP_153283175.1">
    <property type="nucleotide sequence ID" value="NZ_CP045644.1"/>
</dbReference>
<evidence type="ECO:0000313" key="1">
    <source>
        <dbReference type="EMBL" id="QFZ84556.1"/>
    </source>
</evidence>